<dbReference type="Pfam" id="PF00403">
    <property type="entry name" value="HMA"/>
    <property type="match status" value="1"/>
</dbReference>
<dbReference type="InterPro" id="IPR006121">
    <property type="entry name" value="HMA_dom"/>
</dbReference>
<reference evidence="2 3" key="1">
    <citation type="journal article" date="2012" name="J. Bacteriol.">
        <title>Genome Sequence of Fibrella aestuarina BUZ 2T, a Filamentous Marine Bacterium.</title>
        <authorList>
            <person name="Filippini M."/>
            <person name="Qi W."/>
            <person name="Blom J."/>
            <person name="Goesmann A."/>
            <person name="Smits T.H."/>
            <person name="Bagheri H.C."/>
        </authorList>
    </citation>
    <scope>NUCLEOTIDE SEQUENCE [LARGE SCALE GENOMIC DNA]</scope>
    <source>
        <strain evidence="3">BUZ 2T</strain>
    </source>
</reference>
<dbReference type="KEGG" id="fae:FAES_2981"/>
<dbReference type="PROSITE" id="PS50846">
    <property type="entry name" value="HMA_2"/>
    <property type="match status" value="1"/>
</dbReference>
<dbReference type="CDD" id="cd00371">
    <property type="entry name" value="HMA"/>
    <property type="match status" value="1"/>
</dbReference>
<protein>
    <submittedName>
        <fullName evidence="2">Heavy metal transport/detoxification protein</fullName>
    </submittedName>
</protein>
<feature type="domain" description="HMA" evidence="1">
    <location>
        <begin position="43"/>
        <end position="109"/>
    </location>
</feature>
<dbReference type="Gene3D" id="3.30.70.100">
    <property type="match status" value="1"/>
</dbReference>
<evidence type="ECO:0000313" key="2">
    <source>
        <dbReference type="EMBL" id="CCH00990.1"/>
    </source>
</evidence>
<dbReference type="InterPro" id="IPR036163">
    <property type="entry name" value="HMA_dom_sf"/>
</dbReference>
<sequence>MWIRRGVKAANQYLTNMKRNLFLNSLLALTLSGTALLANDDKDKEVKIKTSAVCEMCKARIERNLAFEKGVKEATLDVDSKVVTVKYNPAKTDVSKLKATINKTGYDADELPADPKGYEKLPSCCKKGGHQ</sequence>
<organism evidence="2 3">
    <name type="scientific">Fibrella aestuarina BUZ 2</name>
    <dbReference type="NCBI Taxonomy" id="1166018"/>
    <lineage>
        <taxon>Bacteria</taxon>
        <taxon>Pseudomonadati</taxon>
        <taxon>Bacteroidota</taxon>
        <taxon>Cytophagia</taxon>
        <taxon>Cytophagales</taxon>
        <taxon>Spirosomataceae</taxon>
        <taxon>Fibrella</taxon>
    </lineage>
</organism>
<evidence type="ECO:0000259" key="1">
    <source>
        <dbReference type="PROSITE" id="PS50846"/>
    </source>
</evidence>
<name>I0KA37_9BACT</name>
<dbReference type="GO" id="GO:0046872">
    <property type="term" value="F:metal ion binding"/>
    <property type="evidence" value="ECO:0007669"/>
    <property type="project" value="InterPro"/>
</dbReference>
<gene>
    <name evidence="2" type="ORF">FAES_2981</name>
</gene>
<proteinExistence type="predicted"/>
<dbReference type="PATRIC" id="fig|1166018.3.peg.4750"/>
<dbReference type="eggNOG" id="COG2608">
    <property type="taxonomic scope" value="Bacteria"/>
</dbReference>
<accession>I0KA37</accession>
<dbReference type="HOGENOM" id="CLU_134973_0_1_10"/>
<dbReference type="Proteomes" id="UP000011058">
    <property type="component" value="Chromosome"/>
</dbReference>
<dbReference type="EMBL" id="HE796683">
    <property type="protein sequence ID" value="CCH00990.1"/>
    <property type="molecule type" value="Genomic_DNA"/>
</dbReference>
<dbReference type="SUPFAM" id="SSF55008">
    <property type="entry name" value="HMA, heavy metal-associated domain"/>
    <property type="match status" value="1"/>
</dbReference>
<keyword evidence="3" id="KW-1185">Reference proteome</keyword>
<dbReference type="STRING" id="1166018.FAES_2981"/>
<evidence type="ECO:0000313" key="3">
    <source>
        <dbReference type="Proteomes" id="UP000011058"/>
    </source>
</evidence>
<dbReference type="AlphaFoldDB" id="I0KA37"/>